<dbReference type="InterPro" id="IPR050980">
    <property type="entry name" value="2C_sensor_his_kinase"/>
</dbReference>
<sequence length="597" mass="65157">MAWQHTPYAYPILFATALSLVLGVYTIAQIRRRGRSTTLLTFAAMTGAIAIWTAFSALKLLSTDPTLKFHSYRLLHIGSAAVGPLLVLFALAYTDRTRWLTRSVSVGVFVVPFVFIILLFTNPYDVATLETRVVETNGLVVFRAERGPARVALSFVYAALMAVLTLAIVLYKTVRTGKAYYMQAVLMTVAVIAPMAASFLTVLGLPPFGREGVNLVPATAGISVAALGVATFRYRLLDLPLLAYTTAIRDSPDGILVLDADERIVQTNASVRRLLGSSSPSIGHPVDSVLPEVNAETADDQTIEITTADGTRVLDLRSQPFRSQGATVGRVVVLRDVTAQKRYEQSLELRTEQGELLNRLVRHDIRNEMDVVLGLLRRIDSEIAAPHNGDSNIEEQLAKSTERIEQNCTHVVDLTETVGEILQTIAQREHEPVPIELVPVLENEIAAVTAAFDDATIETKSEIPTVTIRADEMLSSLFYNLLTNAIVHNDNSMPAVSVSTRETTGWIAVSIADNGPGLPERAKRLLVGETPLTEYRESGYGLYIVRSLADGYGAELSVTENQPTGTIVTVRFQRGDTTHMNQSEQAATTHHENSSAS</sequence>
<dbReference type="SMART" id="SM00091">
    <property type="entry name" value="PAS"/>
    <property type="match status" value="1"/>
</dbReference>
<dbReference type="InterPro" id="IPR003594">
    <property type="entry name" value="HATPase_dom"/>
</dbReference>
<keyword evidence="11" id="KW-1185">Reference proteome</keyword>
<evidence type="ECO:0000256" key="8">
    <source>
        <dbReference type="SAM" id="Phobius"/>
    </source>
</evidence>
<feature type="transmembrane region" description="Helical" evidence="8">
    <location>
        <begin position="151"/>
        <end position="171"/>
    </location>
</feature>
<dbReference type="Pfam" id="PF02518">
    <property type="entry name" value="HATPase_c"/>
    <property type="match status" value="1"/>
</dbReference>
<dbReference type="GO" id="GO:0005524">
    <property type="term" value="F:ATP binding"/>
    <property type="evidence" value="ECO:0007669"/>
    <property type="project" value="UniProtKB-KW"/>
</dbReference>
<feature type="transmembrane region" description="Helical" evidence="8">
    <location>
        <begin position="74"/>
        <end position="93"/>
    </location>
</feature>
<evidence type="ECO:0000256" key="4">
    <source>
        <dbReference type="ARBA" id="ARBA00022741"/>
    </source>
</evidence>
<dbReference type="PANTHER" id="PTHR44936:SF10">
    <property type="entry name" value="SENSOR PROTEIN RSTB"/>
    <property type="match status" value="1"/>
</dbReference>
<evidence type="ECO:0000256" key="6">
    <source>
        <dbReference type="ARBA" id="ARBA00022840"/>
    </source>
</evidence>
<comment type="caution">
    <text evidence="10">The sequence shown here is derived from an EMBL/GenBank/DDBJ whole genome shotgun (WGS) entry which is preliminary data.</text>
</comment>
<keyword evidence="8" id="KW-0472">Membrane</keyword>
<dbReference type="EC" id="2.7.13.3" evidence="2"/>
<dbReference type="PANTHER" id="PTHR44936">
    <property type="entry name" value="SENSOR PROTEIN CREC"/>
    <property type="match status" value="1"/>
</dbReference>
<evidence type="ECO:0000256" key="7">
    <source>
        <dbReference type="SAM" id="MobiDB-lite"/>
    </source>
</evidence>
<dbReference type="SMART" id="SM00387">
    <property type="entry name" value="HATPase_c"/>
    <property type="match status" value="1"/>
</dbReference>
<dbReference type="EMBL" id="PHNJ01000010">
    <property type="protein sequence ID" value="TYL37311.1"/>
    <property type="molecule type" value="Genomic_DNA"/>
</dbReference>
<dbReference type="AlphaFoldDB" id="A0A8J8TP21"/>
<dbReference type="PROSITE" id="PS50109">
    <property type="entry name" value="HIS_KIN"/>
    <property type="match status" value="1"/>
</dbReference>
<dbReference type="Pfam" id="PF16927">
    <property type="entry name" value="HisKA_7TM"/>
    <property type="match status" value="1"/>
</dbReference>
<protein>
    <recommendedName>
        <fullName evidence="2">histidine kinase</fullName>
        <ecNumber evidence="2">2.7.13.3</ecNumber>
    </recommendedName>
</protein>
<feature type="transmembrane region" description="Helical" evidence="8">
    <location>
        <begin position="100"/>
        <end position="120"/>
    </location>
</feature>
<keyword evidence="6" id="KW-0067">ATP-binding</keyword>
<keyword evidence="3" id="KW-0808">Transferase</keyword>
<evidence type="ECO:0000313" key="10">
    <source>
        <dbReference type="EMBL" id="TYL37311.1"/>
    </source>
</evidence>
<dbReference type="RefSeq" id="WP_148859176.1">
    <property type="nucleotide sequence ID" value="NZ_PHNJ01000010.1"/>
</dbReference>
<reference evidence="10" key="1">
    <citation type="submission" date="2017-11" db="EMBL/GenBank/DDBJ databases">
        <authorList>
            <person name="Kajale S.C."/>
            <person name="Sharma A."/>
        </authorList>
    </citation>
    <scope>NUCLEOTIDE SEQUENCE</scope>
    <source>
        <strain evidence="10">LS1_42</strain>
    </source>
</reference>
<dbReference type="InterPro" id="IPR005467">
    <property type="entry name" value="His_kinase_dom"/>
</dbReference>
<evidence type="ECO:0000256" key="1">
    <source>
        <dbReference type="ARBA" id="ARBA00000085"/>
    </source>
</evidence>
<evidence type="ECO:0000259" key="9">
    <source>
        <dbReference type="PROSITE" id="PS50109"/>
    </source>
</evidence>
<feature type="transmembrane region" description="Helical" evidence="8">
    <location>
        <begin position="183"/>
        <end position="203"/>
    </location>
</feature>
<accession>A0A8J8TP21</accession>
<feature type="transmembrane region" description="Helical" evidence="8">
    <location>
        <begin position="39"/>
        <end position="62"/>
    </location>
</feature>
<dbReference type="InterPro" id="IPR031621">
    <property type="entry name" value="HisKA_7TM"/>
</dbReference>
<feature type="compositionally biased region" description="Polar residues" evidence="7">
    <location>
        <begin position="578"/>
        <end position="588"/>
    </location>
</feature>
<dbReference type="SUPFAM" id="SSF55874">
    <property type="entry name" value="ATPase domain of HSP90 chaperone/DNA topoisomerase II/histidine kinase"/>
    <property type="match status" value="1"/>
</dbReference>
<keyword evidence="8" id="KW-1133">Transmembrane helix</keyword>
<dbReference type="InterPro" id="IPR035965">
    <property type="entry name" value="PAS-like_dom_sf"/>
</dbReference>
<evidence type="ECO:0000256" key="2">
    <source>
        <dbReference type="ARBA" id="ARBA00012438"/>
    </source>
</evidence>
<dbReference type="Pfam" id="PF13188">
    <property type="entry name" value="PAS_8"/>
    <property type="match status" value="1"/>
</dbReference>
<comment type="catalytic activity">
    <reaction evidence="1">
        <text>ATP + protein L-histidine = ADP + protein N-phospho-L-histidine.</text>
        <dbReference type="EC" id="2.7.13.3"/>
    </reaction>
</comment>
<evidence type="ECO:0000256" key="3">
    <source>
        <dbReference type="ARBA" id="ARBA00022679"/>
    </source>
</evidence>
<keyword evidence="4" id="KW-0547">Nucleotide-binding</keyword>
<dbReference type="CDD" id="cd16936">
    <property type="entry name" value="HATPase_RsbW-like"/>
    <property type="match status" value="1"/>
</dbReference>
<dbReference type="Proteomes" id="UP000766904">
    <property type="component" value="Unassembled WGS sequence"/>
</dbReference>
<dbReference type="GO" id="GO:0004673">
    <property type="term" value="F:protein histidine kinase activity"/>
    <property type="evidence" value="ECO:0007669"/>
    <property type="project" value="UniProtKB-EC"/>
</dbReference>
<name>A0A8J8TP21_9EURY</name>
<dbReference type="Gene3D" id="3.30.450.20">
    <property type="entry name" value="PAS domain"/>
    <property type="match status" value="1"/>
</dbReference>
<dbReference type="InterPro" id="IPR000014">
    <property type="entry name" value="PAS"/>
</dbReference>
<proteinExistence type="predicted"/>
<dbReference type="SUPFAM" id="SSF55785">
    <property type="entry name" value="PYP-like sensor domain (PAS domain)"/>
    <property type="match status" value="1"/>
</dbReference>
<dbReference type="Gene3D" id="3.30.565.10">
    <property type="entry name" value="Histidine kinase-like ATPase, C-terminal domain"/>
    <property type="match status" value="1"/>
</dbReference>
<keyword evidence="8" id="KW-0812">Transmembrane</keyword>
<evidence type="ECO:0000256" key="5">
    <source>
        <dbReference type="ARBA" id="ARBA00022777"/>
    </source>
</evidence>
<feature type="region of interest" description="Disordered" evidence="7">
    <location>
        <begin position="578"/>
        <end position="597"/>
    </location>
</feature>
<feature type="transmembrane region" description="Helical" evidence="8">
    <location>
        <begin position="6"/>
        <end position="27"/>
    </location>
</feature>
<dbReference type="InterPro" id="IPR036890">
    <property type="entry name" value="HATPase_C_sf"/>
</dbReference>
<evidence type="ECO:0000313" key="11">
    <source>
        <dbReference type="Proteomes" id="UP000766904"/>
    </source>
</evidence>
<dbReference type="CDD" id="cd00130">
    <property type="entry name" value="PAS"/>
    <property type="match status" value="1"/>
</dbReference>
<feature type="domain" description="Histidine kinase" evidence="9">
    <location>
        <begin position="360"/>
        <end position="576"/>
    </location>
</feature>
<organism evidence="10 11">
    <name type="scientific">Natronococcus pandeyae</name>
    <dbReference type="NCBI Taxonomy" id="2055836"/>
    <lineage>
        <taxon>Archaea</taxon>
        <taxon>Methanobacteriati</taxon>
        <taxon>Methanobacteriota</taxon>
        <taxon>Stenosarchaea group</taxon>
        <taxon>Halobacteria</taxon>
        <taxon>Halobacteriales</taxon>
        <taxon>Natrialbaceae</taxon>
        <taxon>Natronococcus</taxon>
    </lineage>
</organism>
<keyword evidence="5" id="KW-0418">Kinase</keyword>
<dbReference type="OrthoDB" id="3369at2157"/>
<gene>
    <name evidence="10" type="ORF">CV102_16930</name>
</gene>